<evidence type="ECO:0008006" key="5">
    <source>
        <dbReference type="Google" id="ProtNLM"/>
    </source>
</evidence>
<dbReference type="PANTHER" id="PTHR12526:SF510">
    <property type="entry name" value="D-INOSITOL 3-PHOSPHATE GLYCOSYLTRANSFERASE"/>
    <property type="match status" value="1"/>
</dbReference>
<sequence length="466" mass="53343">MDGVLASGITEEFLKVASIFNGHGYRIYLDLGYDIRSDKGDFFRPYVNEADALPDWLTLVRIQGLAAVRGYTQRLVTEMLEQLRERDGERIRRCLDGSIVPRIAASIVDTWRRLDVSVVVVENGSLPENLLFSEALRVAIEQYGRERRKGPFVLWRDHDLMWFSESAKYGGPPFEGIPKPSVSKYIRYVTLTNTARKQLNQWAPHVDATVLPNCFRFAEVAIDDGNRHFRSRYGIPADALLIARCTRVIPQKRLDRDVFLLHALQKSMRSSGGQRPVYLFVTGPTDEHEEERRRLSRMAIELGVDDHVIYGNGLLPCSALCRPSNRASRETRYSVGDLLAHADLSSFLTSYDYEGFGNPPAEASAQKRPFISSTYEMYEEVYGEKGFKSLLLRTRKDWDEMPDHAYVQAVLELLLDERRRERWARFNFELGRKHFSLEFLQRRLRACLPGALETAPSEAMHGAVSV</sequence>
<evidence type="ECO:0000256" key="2">
    <source>
        <dbReference type="ARBA" id="ARBA00022679"/>
    </source>
</evidence>
<dbReference type="KEGG" id="buu:WS70_21300"/>
<protein>
    <recommendedName>
        <fullName evidence="5">Glycosyl transferase family 1</fullName>
    </recommendedName>
</protein>
<evidence type="ECO:0000313" key="3">
    <source>
        <dbReference type="EMBL" id="AOJ04381.1"/>
    </source>
</evidence>
<keyword evidence="1" id="KW-0328">Glycosyltransferase</keyword>
<name>A0A1B4FL14_9BURK</name>
<evidence type="ECO:0000313" key="4">
    <source>
        <dbReference type="Proteomes" id="UP000062519"/>
    </source>
</evidence>
<keyword evidence="4" id="KW-1185">Reference proteome</keyword>
<keyword evidence="2" id="KW-0808">Transferase</keyword>
<reference evidence="3 4" key="1">
    <citation type="submission" date="2015-12" db="EMBL/GenBank/DDBJ databases">
        <title>Diversity of Burkholderia near neighbor genomes.</title>
        <authorList>
            <person name="Sahl J."/>
            <person name="Wagner D."/>
            <person name="Keim P."/>
        </authorList>
    </citation>
    <scope>NUCLEOTIDE SEQUENCE [LARGE SCALE GENOMIC DNA]</scope>
    <source>
        <strain evidence="3 4">BDU6</strain>
    </source>
</reference>
<dbReference type="PANTHER" id="PTHR12526">
    <property type="entry name" value="GLYCOSYLTRANSFERASE"/>
    <property type="match status" value="1"/>
</dbReference>
<dbReference type="EMBL" id="CP013387">
    <property type="protein sequence ID" value="AOJ04381.1"/>
    <property type="molecule type" value="Genomic_DNA"/>
</dbReference>
<accession>A0A1B4FL14</accession>
<proteinExistence type="predicted"/>
<organism evidence="3 4">
    <name type="scientific">Burkholderia mayonis</name>
    <dbReference type="NCBI Taxonomy" id="1385591"/>
    <lineage>
        <taxon>Bacteria</taxon>
        <taxon>Pseudomonadati</taxon>
        <taxon>Pseudomonadota</taxon>
        <taxon>Betaproteobacteria</taxon>
        <taxon>Burkholderiales</taxon>
        <taxon>Burkholderiaceae</taxon>
        <taxon>Burkholderia</taxon>
        <taxon>pseudomallei group</taxon>
    </lineage>
</organism>
<gene>
    <name evidence="3" type="ORF">WS70_21300</name>
</gene>
<dbReference type="Proteomes" id="UP000062519">
    <property type="component" value="Chromosome 2"/>
</dbReference>
<dbReference type="GO" id="GO:0016757">
    <property type="term" value="F:glycosyltransferase activity"/>
    <property type="evidence" value="ECO:0007669"/>
    <property type="project" value="UniProtKB-KW"/>
</dbReference>
<dbReference type="Gene3D" id="3.40.50.2000">
    <property type="entry name" value="Glycogen Phosphorylase B"/>
    <property type="match status" value="1"/>
</dbReference>
<dbReference type="SUPFAM" id="SSF53756">
    <property type="entry name" value="UDP-Glycosyltransferase/glycogen phosphorylase"/>
    <property type="match status" value="1"/>
</dbReference>
<evidence type="ECO:0000256" key="1">
    <source>
        <dbReference type="ARBA" id="ARBA00022676"/>
    </source>
</evidence>
<dbReference type="AlphaFoldDB" id="A0A1B4FL14"/>